<dbReference type="EMBL" id="LBHU01000001">
    <property type="protein sequence ID" value="KLI64610.1"/>
    <property type="molecule type" value="Genomic_DNA"/>
</dbReference>
<protein>
    <submittedName>
        <fullName evidence="3">Uncharacterized protein</fullName>
    </submittedName>
</protein>
<name>A0A0H0XWD6_9SPHN</name>
<feature type="region of interest" description="Disordered" evidence="1">
    <location>
        <begin position="346"/>
        <end position="365"/>
    </location>
</feature>
<dbReference type="PATRIC" id="fig|874156.12.peg.704"/>
<evidence type="ECO:0000256" key="1">
    <source>
        <dbReference type="SAM" id="MobiDB-lite"/>
    </source>
</evidence>
<feature type="compositionally biased region" description="Basic and acidic residues" evidence="1">
    <location>
        <begin position="348"/>
        <end position="358"/>
    </location>
</feature>
<reference evidence="3 4" key="1">
    <citation type="submission" date="2015-04" db="EMBL/GenBank/DDBJ databases">
        <title>The draft genome sequence of Erythrobacter marinus HWDM-33.</title>
        <authorList>
            <person name="Zhuang L."/>
            <person name="Liu Y."/>
            <person name="Shao Z."/>
        </authorList>
    </citation>
    <scope>NUCLEOTIDE SEQUENCE [LARGE SCALE GENOMIC DNA]</scope>
    <source>
        <strain evidence="3 4">HWDM-33</strain>
    </source>
</reference>
<evidence type="ECO:0000256" key="2">
    <source>
        <dbReference type="SAM" id="Phobius"/>
    </source>
</evidence>
<evidence type="ECO:0000313" key="4">
    <source>
        <dbReference type="Proteomes" id="UP000053455"/>
    </source>
</evidence>
<feature type="compositionally biased region" description="Polar residues" evidence="1">
    <location>
        <begin position="560"/>
        <end position="571"/>
    </location>
</feature>
<feature type="transmembrane region" description="Helical" evidence="2">
    <location>
        <begin position="89"/>
        <end position="107"/>
    </location>
</feature>
<feature type="region of interest" description="Disordered" evidence="1">
    <location>
        <begin position="510"/>
        <end position="656"/>
    </location>
</feature>
<evidence type="ECO:0000313" key="3">
    <source>
        <dbReference type="EMBL" id="KLI64610.1"/>
    </source>
</evidence>
<dbReference type="Proteomes" id="UP000053455">
    <property type="component" value="Unassembled WGS sequence"/>
</dbReference>
<proteinExistence type="predicted"/>
<feature type="compositionally biased region" description="Basic and acidic residues" evidence="1">
    <location>
        <begin position="573"/>
        <end position="583"/>
    </location>
</feature>
<keyword evidence="2" id="KW-1133">Transmembrane helix</keyword>
<keyword evidence="4" id="KW-1185">Reference proteome</keyword>
<accession>A0A0H0XWD6</accession>
<comment type="caution">
    <text evidence="3">The sequence shown here is derived from an EMBL/GenBank/DDBJ whole genome shotgun (WGS) entry which is preliminary data.</text>
</comment>
<keyword evidence="2" id="KW-0472">Membrane</keyword>
<gene>
    <name evidence="3" type="ORF">AAV99_03375</name>
</gene>
<organism evidence="3 4">
    <name type="scientific">Aurantiacibacter marinus</name>
    <dbReference type="NCBI Taxonomy" id="874156"/>
    <lineage>
        <taxon>Bacteria</taxon>
        <taxon>Pseudomonadati</taxon>
        <taxon>Pseudomonadota</taxon>
        <taxon>Alphaproteobacteria</taxon>
        <taxon>Sphingomonadales</taxon>
        <taxon>Erythrobacteraceae</taxon>
        <taxon>Aurantiacibacter</taxon>
    </lineage>
</organism>
<dbReference type="AlphaFoldDB" id="A0A0H0XWD6"/>
<sequence length="670" mass="69889">MAVKSGAKQDFIVASIPLDQNEGKSRVGGKPPVSAHPAFPAIVALWFAALLGIGTLIVPVQLIEQFISATGIAGVVSSAAPPLGFTARAAIALVATILGALLGLFAARRMTVRTKAPFAIARKDSGMRALNPVEDLDDDFLDADLPPLRETPPPSGRRRSLAIAEDETRSDFLELAPLPGNAANRDLQDDALELDAEYLSEDDLEDDPVQDGLDQAPVRQEFMPSAPVPQSMDDLIAEELAAQADGSEPPLEIASVAIAQPVHANTGAKPLAFSPPSLARQAEAESGAFTNSETMPFEAAHSEETFVEQADGPDQDAEPTNEVSVPETPTFDDGEATRHEIPAAFGELPHDGADHEKTASQAATGEDTVGLVQLVQQLGSTLEKHREWSAQRAAAAQIDAEFAAKAEVEAGPAAEAVSGNVEITQEFSPAAPDDAAEAMAAYFGKPAEPAQQLEEAEPDEPAPVAGSSYQPFAGMGRLTVVDDEDSDVDDNEMNELAASFSLSIGSKIRDDAAGQAPSPRPSFDIPPGYIAASADDEAGVAEAAEAAAPAPASQPASDASYRSLSQINNPFKRSAEEFVRVEEPESEAGSNEPAVLFPNQQSHKPSAGSPADASATSKSRAFDPPSGEPAPASPFAPVPAAPTAARNPAAHEDNEQALRAALMNLQRMAK</sequence>
<dbReference type="STRING" id="874156.GCA_001021555_00603"/>
<feature type="region of interest" description="Disordered" evidence="1">
    <location>
        <begin position="307"/>
        <end position="335"/>
    </location>
</feature>
<feature type="transmembrane region" description="Helical" evidence="2">
    <location>
        <begin position="38"/>
        <end position="59"/>
    </location>
</feature>
<keyword evidence="2" id="KW-0812">Transmembrane</keyword>
<feature type="compositionally biased region" description="Low complexity" evidence="1">
    <location>
        <begin position="540"/>
        <end position="559"/>
    </location>
</feature>
<feature type="compositionally biased region" description="Pro residues" evidence="1">
    <location>
        <begin position="626"/>
        <end position="640"/>
    </location>
</feature>